<accession>A0A4U1EGP7</accession>
<protein>
    <submittedName>
        <fullName evidence="1">Uncharacterized protein</fullName>
    </submittedName>
</protein>
<name>A0A4U1EGP7_MONMO</name>
<evidence type="ECO:0000313" key="1">
    <source>
        <dbReference type="EMBL" id="TKC35404.1"/>
    </source>
</evidence>
<dbReference type="AlphaFoldDB" id="A0A4U1EGP7"/>
<organism evidence="1 2">
    <name type="scientific">Monodon monoceros</name>
    <name type="common">Narwhal</name>
    <name type="synonym">Ceratodon monodon</name>
    <dbReference type="NCBI Taxonomy" id="40151"/>
    <lineage>
        <taxon>Eukaryota</taxon>
        <taxon>Metazoa</taxon>
        <taxon>Chordata</taxon>
        <taxon>Craniata</taxon>
        <taxon>Vertebrata</taxon>
        <taxon>Euteleostomi</taxon>
        <taxon>Mammalia</taxon>
        <taxon>Eutheria</taxon>
        <taxon>Laurasiatheria</taxon>
        <taxon>Artiodactyla</taxon>
        <taxon>Whippomorpha</taxon>
        <taxon>Cetacea</taxon>
        <taxon>Odontoceti</taxon>
        <taxon>Monodontidae</taxon>
        <taxon>Monodon</taxon>
    </lineage>
</organism>
<reference evidence="2" key="1">
    <citation type="journal article" date="2019" name="IScience">
        <title>Narwhal Genome Reveals Long-Term Low Genetic Diversity despite Current Large Abundance Size.</title>
        <authorList>
            <person name="Westbury M.V."/>
            <person name="Petersen B."/>
            <person name="Garde E."/>
            <person name="Heide-Jorgensen M.P."/>
            <person name="Lorenzen E.D."/>
        </authorList>
    </citation>
    <scope>NUCLEOTIDE SEQUENCE [LARGE SCALE GENOMIC DNA]</scope>
</reference>
<feature type="non-terminal residue" evidence="1">
    <location>
        <position position="1"/>
    </location>
</feature>
<comment type="caution">
    <text evidence="1">The sequence shown here is derived from an EMBL/GenBank/DDBJ whole genome shotgun (WGS) entry which is preliminary data.</text>
</comment>
<sequence length="169" mass="18423">ADGILERDWKTQLCGGCPAYRGAQVSFPGPLPWARETAWGPRRREHSHAPPAANAIPEPRSVFPVWEPGPERAGVCAAIAVSYPHRPCTTRAFSGSLSPRQRSLSDERACACGSFLSCVRYWVVFISTRTKCRGNRSCLNMLTELMGGAGDVAVRTHDPRGKGMVKTGR</sequence>
<dbReference type="EMBL" id="RWIC01001548">
    <property type="protein sequence ID" value="TKC35404.1"/>
    <property type="molecule type" value="Genomic_DNA"/>
</dbReference>
<feature type="non-terminal residue" evidence="1">
    <location>
        <position position="169"/>
    </location>
</feature>
<proteinExistence type="predicted"/>
<gene>
    <name evidence="1" type="ORF">EI555_005821</name>
</gene>
<dbReference type="Proteomes" id="UP000308365">
    <property type="component" value="Unassembled WGS sequence"/>
</dbReference>
<evidence type="ECO:0000313" key="2">
    <source>
        <dbReference type="Proteomes" id="UP000308365"/>
    </source>
</evidence>